<protein>
    <submittedName>
        <fullName evidence="2">Uncharacterized protein</fullName>
    </submittedName>
</protein>
<dbReference type="AlphaFoldDB" id="Q899X4"/>
<feature type="transmembrane region" description="Helical" evidence="1">
    <location>
        <begin position="21"/>
        <end position="38"/>
    </location>
</feature>
<feature type="transmembrane region" description="Helical" evidence="1">
    <location>
        <begin position="108"/>
        <end position="131"/>
    </location>
</feature>
<evidence type="ECO:0000313" key="3">
    <source>
        <dbReference type="Proteomes" id="UP000001412"/>
    </source>
</evidence>
<dbReference type="HOGENOM" id="CLU_1544988_0_0_9"/>
<name>Q899X4_CLOTE</name>
<dbReference type="EMBL" id="AF528097">
    <property type="protein sequence ID" value="AAO37435.1"/>
    <property type="molecule type" value="Genomic_DNA"/>
</dbReference>
<gene>
    <name evidence="2" type="ordered locus">CTC_p41</name>
</gene>
<reference evidence="2 3" key="1">
    <citation type="journal article" date="2003" name="Proc. Natl. Acad. Sci. U.S.A.">
        <title>The genome sequence of Clostridium tetani, the causative agent of tetanus disease.</title>
        <authorList>
            <person name="Brueggemann H."/>
            <person name="Baumer S."/>
            <person name="Fricke W.F."/>
            <person name="Wiezer A."/>
            <person name="Liesegang H."/>
            <person name="Decker I."/>
            <person name="Herzberg C."/>
            <person name="Martinez-Arias R."/>
            <person name="Merkl R."/>
            <person name="Henne A."/>
            <person name="Gottschalk G."/>
        </authorList>
    </citation>
    <scope>NUCLEOTIDE SEQUENCE [LARGE SCALE GENOMIC DNA]</scope>
    <source>
        <strain evidence="3">Massachusetts / E88</strain>
        <plasmid evidence="2 3">pE88</plasmid>
    </source>
</reference>
<geneLocation type="plasmid" evidence="2 3">
    <name>pE88</name>
</geneLocation>
<evidence type="ECO:0000256" key="1">
    <source>
        <dbReference type="SAM" id="Phobius"/>
    </source>
</evidence>
<keyword evidence="1" id="KW-0812">Transmembrane</keyword>
<evidence type="ECO:0000313" key="2">
    <source>
        <dbReference type="EMBL" id="AAO37435.1"/>
    </source>
</evidence>
<proteinExistence type="predicted"/>
<keyword evidence="1" id="KW-1133">Transmembrane helix</keyword>
<accession>Q899X4</accession>
<keyword evidence="3" id="KW-1185">Reference proteome</keyword>
<dbReference type="KEGG" id="ctc:CTC_p41"/>
<feature type="transmembrane region" description="Helical" evidence="1">
    <location>
        <begin position="58"/>
        <end position="80"/>
    </location>
</feature>
<sequence length="173" mass="20134">MPKSFSPKLFVNNIYETLSKTKMFIVLIILCFNCISRLRNLIQCSLHLDINLSIYDLIMYIFNSFPTVLFTLNFLFLFLIPDILLEKSSYLLSIIRYKNRSQWYKNKLLSILFISICYVTLIIIICCIIGIGNLNFDNVWNNGSIIINDKLNNGFMNNFTRFAVKPLSSNMGI</sequence>
<dbReference type="Proteomes" id="UP000001412">
    <property type="component" value="Plasmid pE88"/>
</dbReference>
<keyword evidence="1" id="KW-0472">Membrane</keyword>
<organism evidence="2 3">
    <name type="scientific">Clostridium tetani (strain Massachusetts / E88)</name>
    <dbReference type="NCBI Taxonomy" id="212717"/>
    <lineage>
        <taxon>Bacteria</taxon>
        <taxon>Bacillati</taxon>
        <taxon>Bacillota</taxon>
        <taxon>Clostridia</taxon>
        <taxon>Eubacteriales</taxon>
        <taxon>Clostridiaceae</taxon>
        <taxon>Clostridium</taxon>
    </lineage>
</organism>
<keyword evidence="2" id="KW-0614">Plasmid</keyword>